<evidence type="ECO:0000256" key="4">
    <source>
        <dbReference type="ARBA" id="ARBA00022481"/>
    </source>
</evidence>
<evidence type="ECO:0000256" key="7">
    <source>
        <dbReference type="ARBA" id="ARBA00022989"/>
    </source>
</evidence>
<dbReference type="PROSITE" id="PS00409">
    <property type="entry name" value="PROKAR_NTER_METHYL"/>
    <property type="match status" value="1"/>
</dbReference>
<evidence type="ECO:0000256" key="6">
    <source>
        <dbReference type="ARBA" id="ARBA00022692"/>
    </source>
</evidence>
<dbReference type="GO" id="GO:0015627">
    <property type="term" value="C:type II protein secretion system complex"/>
    <property type="evidence" value="ECO:0007669"/>
    <property type="project" value="InterPro"/>
</dbReference>
<evidence type="ECO:0000256" key="5">
    <source>
        <dbReference type="ARBA" id="ARBA00022519"/>
    </source>
</evidence>
<evidence type="ECO:0000256" key="9">
    <source>
        <dbReference type="ARBA" id="ARBA00025772"/>
    </source>
</evidence>
<proteinExistence type="inferred from homology"/>
<keyword evidence="14" id="KW-1185">Reference proteome</keyword>
<dbReference type="KEGG" id="mets:DK389_28460"/>
<organism evidence="13 14">
    <name type="scientific">Methylobacterium durans</name>
    <dbReference type="NCBI Taxonomy" id="2202825"/>
    <lineage>
        <taxon>Bacteria</taxon>
        <taxon>Pseudomonadati</taxon>
        <taxon>Pseudomonadota</taxon>
        <taxon>Alphaproteobacteria</taxon>
        <taxon>Hyphomicrobiales</taxon>
        <taxon>Methylobacteriaceae</taxon>
        <taxon>Methylobacterium</taxon>
    </lineage>
</organism>
<dbReference type="Gene3D" id="3.55.40.10">
    <property type="entry name" value="minor pseudopilin epsh domain"/>
    <property type="match status" value="1"/>
</dbReference>
<evidence type="ECO:0000256" key="11">
    <source>
        <dbReference type="SAM" id="Phobius"/>
    </source>
</evidence>
<dbReference type="InterPro" id="IPR022346">
    <property type="entry name" value="T2SS_GspH"/>
</dbReference>
<evidence type="ECO:0000313" key="13">
    <source>
        <dbReference type="EMBL" id="AWN43729.1"/>
    </source>
</evidence>
<keyword evidence="4" id="KW-0488">Methylation</keyword>
<dbReference type="SUPFAM" id="SSF54523">
    <property type="entry name" value="Pili subunits"/>
    <property type="match status" value="1"/>
</dbReference>
<dbReference type="AlphaFoldDB" id="A0A2U8WCE2"/>
<dbReference type="EMBL" id="CP029550">
    <property type="protein sequence ID" value="AWN43729.1"/>
    <property type="molecule type" value="Genomic_DNA"/>
</dbReference>
<dbReference type="GO" id="GO:0005886">
    <property type="term" value="C:plasma membrane"/>
    <property type="evidence" value="ECO:0007669"/>
    <property type="project" value="UniProtKB-SubCell"/>
</dbReference>
<dbReference type="OrthoDB" id="8481584at2"/>
<dbReference type="InterPro" id="IPR045584">
    <property type="entry name" value="Pilin-like"/>
</dbReference>
<evidence type="ECO:0000256" key="8">
    <source>
        <dbReference type="ARBA" id="ARBA00023136"/>
    </source>
</evidence>
<keyword evidence="6 11" id="KW-0812">Transmembrane</keyword>
<keyword evidence="7 11" id="KW-1133">Transmembrane helix</keyword>
<keyword evidence="3" id="KW-1003">Cell membrane</keyword>
<dbReference type="RefSeq" id="WP_109894810.1">
    <property type="nucleotide sequence ID" value="NZ_CP029550.1"/>
</dbReference>
<keyword evidence="5" id="KW-0997">Cell inner membrane</keyword>
<evidence type="ECO:0000256" key="10">
    <source>
        <dbReference type="ARBA" id="ARBA00030775"/>
    </source>
</evidence>
<sequence length="159" mass="16819">MTAPRPGRSPEAGFSLIEILVAVAIVAGIALLAAPLLRRPPAELQLRADLGRLAAALRTTRAAAMMRNEPLGLVLDVEHRRFASPAVPQGALDPRTEISLQVADPAERAGSSGRIRFFPSGRSTGGRIRLRLGAAEGRLDVVWATGQVFSEVANRAAGR</sequence>
<dbReference type="Proteomes" id="UP000245926">
    <property type="component" value="Chromosome"/>
</dbReference>
<reference evidence="14" key="1">
    <citation type="submission" date="2018-05" db="EMBL/GenBank/DDBJ databases">
        <title>Complete Genome Sequence of Methylobacterium sp. 17SD2-17.</title>
        <authorList>
            <person name="Srinivasan S."/>
        </authorList>
    </citation>
    <scope>NUCLEOTIDE SEQUENCE [LARGE SCALE GENOMIC DNA]</scope>
    <source>
        <strain evidence="14">17SD2-17</strain>
    </source>
</reference>
<feature type="domain" description="General secretion pathway GspH" evidence="12">
    <location>
        <begin position="52"/>
        <end position="142"/>
    </location>
</feature>
<name>A0A2U8WCE2_9HYPH</name>
<evidence type="ECO:0000259" key="12">
    <source>
        <dbReference type="Pfam" id="PF12019"/>
    </source>
</evidence>
<dbReference type="Pfam" id="PF12019">
    <property type="entry name" value="GspH"/>
    <property type="match status" value="1"/>
</dbReference>
<comment type="similarity">
    <text evidence="9">Belongs to the GSP H family.</text>
</comment>
<keyword evidence="8 11" id="KW-0472">Membrane</keyword>
<feature type="transmembrane region" description="Helical" evidence="11">
    <location>
        <begin position="12"/>
        <end position="37"/>
    </location>
</feature>
<gene>
    <name evidence="13" type="primary">gspH</name>
    <name evidence="13" type="ORF">DK389_28460</name>
</gene>
<dbReference type="GO" id="GO:0015628">
    <property type="term" value="P:protein secretion by the type II secretion system"/>
    <property type="evidence" value="ECO:0007669"/>
    <property type="project" value="InterPro"/>
</dbReference>
<dbReference type="NCBIfam" id="TIGR02532">
    <property type="entry name" value="IV_pilin_GFxxxE"/>
    <property type="match status" value="1"/>
</dbReference>
<dbReference type="Pfam" id="PF07963">
    <property type="entry name" value="N_methyl"/>
    <property type="match status" value="1"/>
</dbReference>
<comment type="subcellular location">
    <subcellularLocation>
        <location evidence="1">Cell inner membrane</location>
        <topology evidence="1">Single-pass membrane protein</topology>
    </subcellularLocation>
</comment>
<evidence type="ECO:0000313" key="14">
    <source>
        <dbReference type="Proteomes" id="UP000245926"/>
    </source>
</evidence>
<dbReference type="InterPro" id="IPR012902">
    <property type="entry name" value="N_methyl_site"/>
</dbReference>
<evidence type="ECO:0000256" key="2">
    <source>
        <dbReference type="ARBA" id="ARBA00021549"/>
    </source>
</evidence>
<evidence type="ECO:0000256" key="1">
    <source>
        <dbReference type="ARBA" id="ARBA00004377"/>
    </source>
</evidence>
<evidence type="ECO:0000256" key="3">
    <source>
        <dbReference type="ARBA" id="ARBA00022475"/>
    </source>
</evidence>
<accession>A0A2U8WCE2</accession>
<protein>
    <recommendedName>
        <fullName evidence="2">Type II secretion system protein H</fullName>
    </recommendedName>
    <alternativeName>
        <fullName evidence="10">General secretion pathway protein H</fullName>
    </alternativeName>
</protein>